<evidence type="ECO:0000256" key="6">
    <source>
        <dbReference type="ARBA" id="ARBA00023004"/>
    </source>
</evidence>
<protein>
    <recommendedName>
        <fullName evidence="13">Cytochrome P450</fullName>
    </recommendedName>
</protein>
<evidence type="ECO:0000256" key="10">
    <source>
        <dbReference type="SAM" id="Phobius"/>
    </source>
</evidence>
<dbReference type="Proteomes" id="UP000886520">
    <property type="component" value="Chromosome 1"/>
</dbReference>
<dbReference type="EMBL" id="JABFUD020000001">
    <property type="protein sequence ID" value="KAI5084390.1"/>
    <property type="molecule type" value="Genomic_DNA"/>
</dbReference>
<dbReference type="SUPFAM" id="SSF48264">
    <property type="entry name" value="Cytochrome P450"/>
    <property type="match status" value="1"/>
</dbReference>
<dbReference type="AlphaFoldDB" id="A0A9D4VD82"/>
<keyword evidence="12" id="KW-1185">Reference proteome</keyword>
<keyword evidence="7 9" id="KW-0503">Monooxygenase</keyword>
<name>A0A9D4VD82_ADICA</name>
<dbReference type="GO" id="GO:0016705">
    <property type="term" value="F:oxidoreductase activity, acting on paired donors, with incorporation or reduction of molecular oxygen"/>
    <property type="evidence" value="ECO:0007669"/>
    <property type="project" value="InterPro"/>
</dbReference>
<dbReference type="OrthoDB" id="3934656at2759"/>
<keyword evidence="5 9" id="KW-0560">Oxidoreductase</keyword>
<evidence type="ECO:0000256" key="3">
    <source>
        <dbReference type="ARBA" id="ARBA00022617"/>
    </source>
</evidence>
<evidence type="ECO:0000313" key="11">
    <source>
        <dbReference type="EMBL" id="KAI5084390.1"/>
    </source>
</evidence>
<keyword evidence="10" id="KW-0812">Transmembrane</keyword>
<dbReference type="GO" id="GO:0020037">
    <property type="term" value="F:heme binding"/>
    <property type="evidence" value="ECO:0007669"/>
    <property type="project" value="InterPro"/>
</dbReference>
<dbReference type="PANTHER" id="PTHR47946">
    <property type="entry name" value="CYTOCHROME P450 78A7-RELATED"/>
    <property type="match status" value="1"/>
</dbReference>
<dbReference type="InterPro" id="IPR002401">
    <property type="entry name" value="Cyt_P450_E_grp-I"/>
</dbReference>
<evidence type="ECO:0008006" key="13">
    <source>
        <dbReference type="Google" id="ProtNLM"/>
    </source>
</evidence>
<dbReference type="GO" id="GO:0004497">
    <property type="term" value="F:monooxygenase activity"/>
    <property type="evidence" value="ECO:0007669"/>
    <property type="project" value="UniProtKB-KW"/>
</dbReference>
<dbReference type="FunFam" id="1.10.630.10:FF:000016">
    <property type="entry name" value="Cytochrome P450 78A5"/>
    <property type="match status" value="1"/>
</dbReference>
<reference evidence="11" key="1">
    <citation type="submission" date="2021-01" db="EMBL/GenBank/DDBJ databases">
        <title>Adiantum capillus-veneris genome.</title>
        <authorList>
            <person name="Fang Y."/>
            <person name="Liao Q."/>
        </authorList>
    </citation>
    <scope>NUCLEOTIDE SEQUENCE</scope>
    <source>
        <strain evidence="11">H3</strain>
        <tissue evidence="11">Leaf</tissue>
    </source>
</reference>
<dbReference type="InterPro" id="IPR051996">
    <property type="entry name" value="Cytochrome_P450_78A"/>
</dbReference>
<organism evidence="11 12">
    <name type="scientific">Adiantum capillus-veneris</name>
    <name type="common">Maidenhair fern</name>
    <dbReference type="NCBI Taxonomy" id="13818"/>
    <lineage>
        <taxon>Eukaryota</taxon>
        <taxon>Viridiplantae</taxon>
        <taxon>Streptophyta</taxon>
        <taxon>Embryophyta</taxon>
        <taxon>Tracheophyta</taxon>
        <taxon>Polypodiopsida</taxon>
        <taxon>Polypodiidae</taxon>
        <taxon>Polypodiales</taxon>
        <taxon>Pteridineae</taxon>
        <taxon>Pteridaceae</taxon>
        <taxon>Vittarioideae</taxon>
        <taxon>Adiantum</taxon>
    </lineage>
</organism>
<dbReference type="Gene3D" id="1.10.630.10">
    <property type="entry name" value="Cytochrome P450"/>
    <property type="match status" value="1"/>
</dbReference>
<evidence type="ECO:0000256" key="5">
    <source>
        <dbReference type="ARBA" id="ARBA00023002"/>
    </source>
</evidence>
<comment type="similarity">
    <text evidence="2 9">Belongs to the cytochrome P450 family.</text>
</comment>
<keyword evidence="3 8" id="KW-0349">Heme</keyword>
<accession>A0A9D4VD82</accession>
<evidence type="ECO:0000256" key="7">
    <source>
        <dbReference type="ARBA" id="ARBA00023033"/>
    </source>
</evidence>
<gene>
    <name evidence="11" type="ORF">GOP47_0000559</name>
</gene>
<feature type="transmembrane region" description="Helical" evidence="10">
    <location>
        <begin position="49"/>
        <end position="71"/>
    </location>
</feature>
<feature type="transmembrane region" description="Helical" evidence="10">
    <location>
        <begin position="20"/>
        <end position="37"/>
    </location>
</feature>
<evidence type="ECO:0000256" key="9">
    <source>
        <dbReference type="RuleBase" id="RU000461"/>
    </source>
</evidence>
<dbReference type="PROSITE" id="PS00086">
    <property type="entry name" value="CYTOCHROME_P450"/>
    <property type="match status" value="1"/>
</dbReference>
<evidence type="ECO:0000256" key="4">
    <source>
        <dbReference type="ARBA" id="ARBA00022723"/>
    </source>
</evidence>
<feature type="binding site" description="axial binding residue" evidence="8">
    <location>
        <position position="517"/>
    </location>
    <ligand>
        <name>heme</name>
        <dbReference type="ChEBI" id="CHEBI:30413"/>
    </ligand>
    <ligandPart>
        <name>Fe</name>
        <dbReference type="ChEBI" id="CHEBI:18248"/>
    </ligandPart>
</feature>
<comment type="cofactor">
    <cofactor evidence="1 8">
        <name>heme</name>
        <dbReference type="ChEBI" id="CHEBI:30413"/>
    </cofactor>
</comment>
<dbReference type="InterPro" id="IPR001128">
    <property type="entry name" value="Cyt_P450"/>
</dbReference>
<evidence type="ECO:0000256" key="2">
    <source>
        <dbReference type="ARBA" id="ARBA00010617"/>
    </source>
</evidence>
<keyword evidence="4 8" id="KW-0479">Metal-binding</keyword>
<evidence type="ECO:0000313" key="12">
    <source>
        <dbReference type="Proteomes" id="UP000886520"/>
    </source>
</evidence>
<proteinExistence type="inferred from homology"/>
<sequence length="573" mass="62006">MATTSASAPTPALTFSEPGIWALYAVISASTISSTFAGDQLNSGARSLLNLLLIVCAIACLSIAIALTRWASPGGPAWGRLARGGPVAATAKPIPGPHGIPILGSLLSLGPLAHRTLASLSQKYNALPLLALSLANTRVIVASLPSSAKEILTSSCFADRPVKQSARRLLFDRAIGFAPYGDYWRKLRRIAASHLFSPKRIAEHEVHRQAEVGCVIDAIAGHLHGSNALSGGVSSIELRPLLQQASVNNVMVSVFGKRYGFDVDEAKEGKELQAMVREGFELLGAFNLADHMPALGTFDSQCIKQRCDALVPRVYAFVSKIISEHRQARSTMMEDEVLSEKSDFVHVLLGMQAEEGLSDADIIAILWEMIFRGTDSVAILLEWVLAELVLHPEVQEKIALEITSIVGDGNVVRDADIPKLPYLQATVYETLRLHPPGPLLSWARLAIHDVEIAGHHVPAGTTAMVNMWAISHDASIWSDPLAFTPERFLDAYGAGPNFDVRGSDLRLAPFGAGRRVCPGRAMGLATVNLWLARLVQQFMFTSDPVHEVDLSEVLKLSCEMRTPLCAKVSERWS</sequence>
<evidence type="ECO:0000256" key="1">
    <source>
        <dbReference type="ARBA" id="ARBA00001971"/>
    </source>
</evidence>
<dbReference type="GO" id="GO:0005506">
    <property type="term" value="F:iron ion binding"/>
    <property type="evidence" value="ECO:0007669"/>
    <property type="project" value="InterPro"/>
</dbReference>
<comment type="caution">
    <text evidence="11">The sequence shown here is derived from an EMBL/GenBank/DDBJ whole genome shotgun (WGS) entry which is preliminary data.</text>
</comment>
<evidence type="ECO:0000256" key="8">
    <source>
        <dbReference type="PIRSR" id="PIRSR602401-1"/>
    </source>
</evidence>
<dbReference type="InterPro" id="IPR036396">
    <property type="entry name" value="Cyt_P450_sf"/>
</dbReference>
<dbReference type="Pfam" id="PF00067">
    <property type="entry name" value="p450"/>
    <property type="match status" value="1"/>
</dbReference>
<dbReference type="InterPro" id="IPR017972">
    <property type="entry name" value="Cyt_P450_CS"/>
</dbReference>
<dbReference type="PRINTS" id="PR00385">
    <property type="entry name" value="P450"/>
</dbReference>
<dbReference type="PANTHER" id="PTHR47946:SF6">
    <property type="entry name" value="CYTOCHROME P450 78A7"/>
    <property type="match status" value="1"/>
</dbReference>
<keyword evidence="10" id="KW-0472">Membrane</keyword>
<keyword evidence="10" id="KW-1133">Transmembrane helix</keyword>
<dbReference type="PRINTS" id="PR00463">
    <property type="entry name" value="EP450I"/>
</dbReference>
<keyword evidence="6 8" id="KW-0408">Iron</keyword>